<dbReference type="AlphaFoldDB" id="A0A0R2ER78"/>
<dbReference type="GO" id="GO:0030246">
    <property type="term" value="F:carbohydrate binding"/>
    <property type="evidence" value="ECO:0007669"/>
    <property type="project" value="InterPro"/>
</dbReference>
<dbReference type="PANTHER" id="PTHR46323">
    <property type="entry name" value="BETA-GALACTOSIDASE"/>
    <property type="match status" value="1"/>
</dbReference>
<evidence type="ECO:0000313" key="10">
    <source>
        <dbReference type="Proteomes" id="UP000050865"/>
    </source>
</evidence>
<dbReference type="InterPro" id="IPR006102">
    <property type="entry name" value="Ig-like_GH2"/>
</dbReference>
<dbReference type="EC" id="3.2.1.23" evidence="3 7"/>
<comment type="catalytic activity">
    <reaction evidence="1 7">
        <text>Hydrolysis of terminal non-reducing beta-D-galactose residues in beta-D-galactosides.</text>
        <dbReference type="EC" id="3.2.1.23"/>
    </reaction>
</comment>
<dbReference type="Pfam" id="PF00703">
    <property type="entry name" value="Glyco_hydro_2"/>
    <property type="match status" value="1"/>
</dbReference>
<dbReference type="Gene3D" id="3.20.20.80">
    <property type="entry name" value="Glycosidases"/>
    <property type="match status" value="1"/>
</dbReference>
<evidence type="ECO:0000313" key="9">
    <source>
        <dbReference type="EMBL" id="KRN18768.1"/>
    </source>
</evidence>
<dbReference type="GO" id="GO:0004565">
    <property type="term" value="F:beta-galactosidase activity"/>
    <property type="evidence" value="ECO:0007669"/>
    <property type="project" value="UniProtKB-EC"/>
</dbReference>
<dbReference type="Pfam" id="PF16353">
    <property type="entry name" value="LacZ_4"/>
    <property type="match status" value="1"/>
</dbReference>
<evidence type="ECO:0000259" key="8">
    <source>
        <dbReference type="SMART" id="SM01038"/>
    </source>
</evidence>
<dbReference type="InterPro" id="IPR006103">
    <property type="entry name" value="Glyco_hydro_2_cat"/>
</dbReference>
<sequence length="945" mass="104895">MSKLAPRTRFFYYDDLAAALSYKEAASPYTHSLNGTWQFCYLQSPREIPEAFTTGDYGAIDWATIKVPGHMELQGYGKPNYTNVDFPIPVDPTAMPAENPTGLYFRRFTFKPQLTRQILRFDGVDSTFKVWLNGQLVGDGHGSRLMTEFDVTDLLVAGENTIAVQVGKWSKYSFLEDQDQWWLSGIFRDVTIVDEGRLDDLQLTPQFKDGQWQVQVAIEAAADPKLSGKVYFAGETIAEADLANGKTTIDIPDPHEWTDETPNLYTLVVQDETAGAMVPMRFGLRRVEMIDDQICLNGVPVLFNGVNRHEFNPETGRALTQDYILSEVTQIKRAGINAIRTSHYPNTPYFYDVCDELGLLVIDECDLETHGMYVTEMPTNDPYWRGEFVSRAQRMVHRDFNHPCVVIWSLGNESDFGENHVAEAAAIRELDASRLIHYEGDRDTVVADMYSTMYTSVEDIEKRAVKLTHQKPHILCEYGHAMGNGAGSLQDYQDLFHLYKSVQGGFIWEWKDHGLKQDTPDGPKYVWGGAFGEPVNDATFCIDGLVRPDRVPSPGLLEYEHVIQPFQFFAAQNHVVVKSLYHYRTTHDLVLRWQLTVAGDNVASGKLALPPLAPGALSPVFALDLPEIIGADALLNFAIETTTKLGVFEAGAKLAYEQVAYQGLPNLADAPAEVSQTPATVTITRGALTVTVDRGTGNVTQLSQGGQPLLAGDMALTLDRLPISNDMNVVAERQKKRITTLFARCEGLQITQNDDTVMVAIRQRIAPPAINWGIELAVTVWVSAAGVTIRTKGWFDGEKPTEVPRIGYQLPLKTTVKTVDWFGRGTGESYPDSLDAAPLGRYHLSRDQWGFPYVVPQESGNRMGVRWATIATTAGPAVHVAGLAPVNLNVVGGDGLPLGDQTTDQVRLDARVQALGSNSCGPRPLKRYRLYTDSFDFTVTMSLKD</sequence>
<protein>
    <recommendedName>
        <fullName evidence="3 7">Beta-galactosidase</fullName>
        <ecNumber evidence="3 7">3.2.1.23</ecNumber>
    </recommendedName>
    <alternativeName>
        <fullName evidence="6 7">Lactase</fullName>
    </alternativeName>
</protein>
<dbReference type="InterPro" id="IPR014718">
    <property type="entry name" value="GH-type_carb-bd"/>
</dbReference>
<dbReference type="Gene3D" id="2.60.40.10">
    <property type="entry name" value="Immunoglobulins"/>
    <property type="match status" value="2"/>
</dbReference>
<dbReference type="EMBL" id="AYZJ01000084">
    <property type="protein sequence ID" value="KRN18768.1"/>
    <property type="molecule type" value="Genomic_DNA"/>
</dbReference>
<dbReference type="GO" id="GO:0005990">
    <property type="term" value="P:lactose catabolic process"/>
    <property type="evidence" value="ECO:0007669"/>
    <property type="project" value="TreeGrafter"/>
</dbReference>
<dbReference type="InterPro" id="IPR008979">
    <property type="entry name" value="Galactose-bd-like_sf"/>
</dbReference>
<dbReference type="InterPro" id="IPR006104">
    <property type="entry name" value="Glyco_hydro_2_N"/>
</dbReference>
<evidence type="ECO:0000256" key="6">
    <source>
        <dbReference type="ARBA" id="ARBA00032230"/>
    </source>
</evidence>
<evidence type="ECO:0000256" key="4">
    <source>
        <dbReference type="ARBA" id="ARBA00022801"/>
    </source>
</evidence>
<dbReference type="PRINTS" id="PR00132">
    <property type="entry name" value="GLHYDRLASE2"/>
</dbReference>
<accession>A0A0R2ER78</accession>
<dbReference type="InterPro" id="IPR011013">
    <property type="entry name" value="Gal_mutarotase_sf_dom"/>
</dbReference>
<keyword evidence="10" id="KW-1185">Reference proteome</keyword>
<dbReference type="InterPro" id="IPR006101">
    <property type="entry name" value="Glyco_hydro_2"/>
</dbReference>
<dbReference type="InterPro" id="IPR050347">
    <property type="entry name" value="Bact_Beta-galactosidase"/>
</dbReference>
<dbReference type="Pfam" id="PF02929">
    <property type="entry name" value="Bgal_small_N"/>
    <property type="match status" value="1"/>
</dbReference>
<dbReference type="InterPro" id="IPR036156">
    <property type="entry name" value="Beta-gal/glucu_dom_sf"/>
</dbReference>
<dbReference type="Proteomes" id="UP000050865">
    <property type="component" value="Unassembled WGS sequence"/>
</dbReference>
<dbReference type="SUPFAM" id="SSF49785">
    <property type="entry name" value="Galactose-binding domain-like"/>
    <property type="match status" value="1"/>
</dbReference>
<dbReference type="SUPFAM" id="SSF51445">
    <property type="entry name" value="(Trans)glycosidases"/>
    <property type="match status" value="1"/>
</dbReference>
<dbReference type="PATRIC" id="fig|1423730.4.peg.561"/>
<dbReference type="PROSITE" id="PS00719">
    <property type="entry name" value="GLYCOSYL_HYDROL_F2_1"/>
    <property type="match status" value="1"/>
</dbReference>
<keyword evidence="5 7" id="KW-0326">Glycosidase</keyword>
<name>A0A0R2ER78_9LACO</name>
<proteinExistence type="inferred from homology"/>
<dbReference type="Gene3D" id="2.70.98.10">
    <property type="match status" value="1"/>
</dbReference>
<dbReference type="OrthoDB" id="9762066at2"/>
<dbReference type="Pfam" id="PF02837">
    <property type="entry name" value="Glyco_hydro_2_N"/>
    <property type="match status" value="1"/>
</dbReference>
<comment type="caution">
    <text evidence="9">The sequence shown here is derived from an EMBL/GenBank/DDBJ whole genome shotgun (WGS) entry which is preliminary data.</text>
</comment>
<dbReference type="GO" id="GO:0009341">
    <property type="term" value="C:beta-galactosidase complex"/>
    <property type="evidence" value="ECO:0007669"/>
    <property type="project" value="InterPro"/>
</dbReference>
<dbReference type="InterPro" id="IPR013783">
    <property type="entry name" value="Ig-like_fold"/>
</dbReference>
<evidence type="ECO:0000256" key="1">
    <source>
        <dbReference type="ARBA" id="ARBA00001412"/>
    </source>
</evidence>
<dbReference type="STRING" id="1423730.FC75_GL000539"/>
<evidence type="ECO:0000256" key="3">
    <source>
        <dbReference type="ARBA" id="ARBA00012756"/>
    </source>
</evidence>
<keyword evidence="4 7" id="KW-0378">Hydrolase</keyword>
<dbReference type="Gene3D" id="2.60.120.260">
    <property type="entry name" value="Galactose-binding domain-like"/>
    <property type="match status" value="1"/>
</dbReference>
<evidence type="ECO:0000256" key="7">
    <source>
        <dbReference type="RuleBase" id="RU361154"/>
    </source>
</evidence>
<dbReference type="PANTHER" id="PTHR46323:SF2">
    <property type="entry name" value="BETA-GALACTOSIDASE"/>
    <property type="match status" value="1"/>
</dbReference>
<dbReference type="SUPFAM" id="SSF49303">
    <property type="entry name" value="beta-Galactosidase/glucuronidase domain"/>
    <property type="match status" value="2"/>
</dbReference>
<gene>
    <name evidence="9" type="ORF">FC75_GL000539</name>
</gene>
<dbReference type="SMART" id="SM01038">
    <property type="entry name" value="Bgal_small_N"/>
    <property type="match status" value="1"/>
</dbReference>
<dbReference type="InterPro" id="IPR017853">
    <property type="entry name" value="GH"/>
</dbReference>
<dbReference type="InterPro" id="IPR004199">
    <property type="entry name" value="B-gal_small/dom_5"/>
</dbReference>
<feature type="domain" description="Beta galactosidase small chain/" evidence="8">
    <location>
        <begin position="682"/>
        <end position="942"/>
    </location>
</feature>
<organism evidence="9 10">
    <name type="scientific">Lacticaseibacillus camelliae DSM 22697 = JCM 13995</name>
    <dbReference type="NCBI Taxonomy" id="1423730"/>
    <lineage>
        <taxon>Bacteria</taxon>
        <taxon>Bacillati</taxon>
        <taxon>Bacillota</taxon>
        <taxon>Bacilli</taxon>
        <taxon>Lactobacillales</taxon>
        <taxon>Lactobacillaceae</taxon>
        <taxon>Lacticaseibacillus</taxon>
    </lineage>
</organism>
<evidence type="ECO:0000256" key="5">
    <source>
        <dbReference type="ARBA" id="ARBA00023295"/>
    </source>
</evidence>
<comment type="similarity">
    <text evidence="2 7">Belongs to the glycosyl hydrolase 2 family.</text>
</comment>
<dbReference type="InterPro" id="IPR023230">
    <property type="entry name" value="Glyco_hydro_2_CS"/>
</dbReference>
<reference evidence="9 10" key="1">
    <citation type="journal article" date="2015" name="Genome Announc.">
        <title>Expanding the biotechnology potential of lactobacilli through comparative genomics of 213 strains and associated genera.</title>
        <authorList>
            <person name="Sun Z."/>
            <person name="Harris H.M."/>
            <person name="McCann A."/>
            <person name="Guo C."/>
            <person name="Argimon S."/>
            <person name="Zhang W."/>
            <person name="Yang X."/>
            <person name="Jeffery I.B."/>
            <person name="Cooney J.C."/>
            <person name="Kagawa T.F."/>
            <person name="Liu W."/>
            <person name="Song Y."/>
            <person name="Salvetti E."/>
            <person name="Wrobel A."/>
            <person name="Rasinkangas P."/>
            <person name="Parkhill J."/>
            <person name="Rea M.C."/>
            <person name="O'Sullivan O."/>
            <person name="Ritari J."/>
            <person name="Douillard F.P."/>
            <person name="Paul Ross R."/>
            <person name="Yang R."/>
            <person name="Briner A.E."/>
            <person name="Felis G.E."/>
            <person name="de Vos W.M."/>
            <person name="Barrangou R."/>
            <person name="Klaenhammer T.R."/>
            <person name="Caufield P.W."/>
            <person name="Cui Y."/>
            <person name="Zhang H."/>
            <person name="O'Toole P.W."/>
        </authorList>
    </citation>
    <scope>NUCLEOTIDE SEQUENCE [LARGE SCALE GENOMIC DNA]</scope>
    <source>
        <strain evidence="9 10">DSM 22697</strain>
    </source>
</reference>
<dbReference type="SUPFAM" id="SSF74650">
    <property type="entry name" value="Galactose mutarotase-like"/>
    <property type="match status" value="1"/>
</dbReference>
<dbReference type="RefSeq" id="WP_054663114.1">
    <property type="nucleotide sequence ID" value="NZ_AYZJ01000084.1"/>
</dbReference>
<dbReference type="Pfam" id="PF02836">
    <property type="entry name" value="Glyco_hydro_2_C"/>
    <property type="match status" value="1"/>
</dbReference>
<dbReference type="InterPro" id="IPR032312">
    <property type="entry name" value="LacZ_4"/>
</dbReference>
<evidence type="ECO:0000256" key="2">
    <source>
        <dbReference type="ARBA" id="ARBA00007401"/>
    </source>
</evidence>